<comment type="caution">
    <text evidence="8">The sequence shown here is derived from an EMBL/GenBank/DDBJ whole genome shotgun (WGS) entry which is preliminary data.</text>
</comment>
<evidence type="ECO:0000313" key="8">
    <source>
        <dbReference type="EMBL" id="TDE45900.1"/>
    </source>
</evidence>
<dbReference type="SUPFAM" id="SSF48452">
    <property type="entry name" value="TPR-like"/>
    <property type="match status" value="1"/>
</dbReference>
<dbReference type="InterPro" id="IPR011990">
    <property type="entry name" value="TPR-like_helical_dom_sf"/>
</dbReference>
<evidence type="ECO:0000256" key="1">
    <source>
        <dbReference type="ARBA" id="ARBA00004442"/>
    </source>
</evidence>
<dbReference type="RefSeq" id="WP_131915253.1">
    <property type="nucleotide sequence ID" value="NZ_SMLG01000002.1"/>
</dbReference>
<comment type="similarity">
    <text evidence="2">Belongs to the SusD family.</text>
</comment>
<dbReference type="Gene3D" id="1.25.40.390">
    <property type="match status" value="1"/>
</dbReference>
<keyword evidence="4" id="KW-0472">Membrane</keyword>
<organism evidence="8 9">
    <name type="scientific">Flavobacterium rhamnosiphilum</name>
    <dbReference type="NCBI Taxonomy" id="2541724"/>
    <lineage>
        <taxon>Bacteria</taxon>
        <taxon>Pseudomonadati</taxon>
        <taxon>Bacteroidota</taxon>
        <taxon>Flavobacteriia</taxon>
        <taxon>Flavobacteriales</taxon>
        <taxon>Flavobacteriaceae</taxon>
        <taxon>Flavobacterium</taxon>
    </lineage>
</organism>
<dbReference type="CDD" id="cd08977">
    <property type="entry name" value="SusD"/>
    <property type="match status" value="1"/>
</dbReference>
<dbReference type="OrthoDB" id="5694214at2"/>
<evidence type="ECO:0000259" key="6">
    <source>
        <dbReference type="Pfam" id="PF07980"/>
    </source>
</evidence>
<dbReference type="Pfam" id="PF07980">
    <property type="entry name" value="SusD_RagB"/>
    <property type="match status" value="1"/>
</dbReference>
<accession>A0A4R5FAY0</accession>
<reference evidence="8 9" key="1">
    <citation type="submission" date="2019-03" db="EMBL/GenBank/DDBJ databases">
        <title>Novel species of Flavobacterium.</title>
        <authorList>
            <person name="Liu Q."/>
            <person name="Xin Y.-H."/>
        </authorList>
    </citation>
    <scope>NUCLEOTIDE SEQUENCE [LARGE SCALE GENOMIC DNA]</scope>
    <source>
        <strain evidence="8 9">LB3P52</strain>
    </source>
</reference>
<name>A0A4R5FAY0_9FLAO</name>
<dbReference type="EMBL" id="SMLG01000002">
    <property type="protein sequence ID" value="TDE45900.1"/>
    <property type="molecule type" value="Genomic_DNA"/>
</dbReference>
<dbReference type="InterPro" id="IPR033985">
    <property type="entry name" value="SusD-like_N"/>
</dbReference>
<dbReference type="InterPro" id="IPR012944">
    <property type="entry name" value="SusD_RagB_dom"/>
</dbReference>
<keyword evidence="9" id="KW-1185">Reference proteome</keyword>
<feature type="domain" description="SusD-like N-terminal" evidence="7">
    <location>
        <begin position="22"/>
        <end position="223"/>
    </location>
</feature>
<comment type="subcellular location">
    <subcellularLocation>
        <location evidence="1">Cell outer membrane</location>
    </subcellularLocation>
</comment>
<evidence type="ECO:0000256" key="4">
    <source>
        <dbReference type="ARBA" id="ARBA00023136"/>
    </source>
</evidence>
<dbReference type="Pfam" id="PF14322">
    <property type="entry name" value="SusD-like_3"/>
    <property type="match status" value="1"/>
</dbReference>
<feature type="domain" description="RagB/SusD" evidence="6">
    <location>
        <begin position="263"/>
        <end position="510"/>
    </location>
</feature>
<evidence type="ECO:0000256" key="3">
    <source>
        <dbReference type="ARBA" id="ARBA00022729"/>
    </source>
</evidence>
<evidence type="ECO:0000313" key="9">
    <source>
        <dbReference type="Proteomes" id="UP000294814"/>
    </source>
</evidence>
<dbReference type="GO" id="GO:0009279">
    <property type="term" value="C:cell outer membrane"/>
    <property type="evidence" value="ECO:0007669"/>
    <property type="project" value="UniProtKB-SubCell"/>
</dbReference>
<evidence type="ECO:0000256" key="2">
    <source>
        <dbReference type="ARBA" id="ARBA00006275"/>
    </source>
</evidence>
<proteinExistence type="inferred from homology"/>
<evidence type="ECO:0000259" key="7">
    <source>
        <dbReference type="Pfam" id="PF14322"/>
    </source>
</evidence>
<protein>
    <submittedName>
        <fullName evidence="8">RagB/SusD family nutrient uptake outer membrane protein</fullName>
    </submittedName>
</protein>
<dbReference type="Proteomes" id="UP000294814">
    <property type="component" value="Unassembled WGS sequence"/>
</dbReference>
<sequence>MKNFKYLLFTIVLIINTSCEKDFLELSPEGNLNTGNYYKNTQDFQQALVGAYVPLRDVSNIAFFMDEMRSDNSEYDYNPKDRGGLGFEQLADFLDDSQNGVISQRYLACYNGISRTNVILDKLEKINFSMTDADKNQIIGEAKALRAHYYFDLVRHFGKVPLHIHEVLDKENAYLPQSSVEEIYTQIINDFTDALDKVSLPKFPQGTGRITKGMVASELALVYMSLKQYDKSVPLLDSVTKMGYGLWANYGDAFKNENQNKMESVFEVQYKDGTDGQSSNFIYRFIPIGNTTNILGINYNNTLGGWNVPTPDLIESYEIGDKRLDASIGVIEGTINASSNFVASRIVSSVNYVPNPSVAYKYFIRKYYHPPYLLANNTKENWPVIRYSNVLLMLAESLNESGQSPVALPYLNQVRTRAGLANVTTTVQSELRDIIAKERRIELAFENSRWLDLVRTNQAIPVLTQFGIKQKAKYGYMLPSAYTITENRYIYAIPFREMTINPKLIQNNGY</sequence>
<keyword evidence="5" id="KW-0998">Cell outer membrane</keyword>
<dbReference type="AlphaFoldDB" id="A0A4R5FAY0"/>
<gene>
    <name evidence="8" type="ORF">E0I26_04225</name>
</gene>
<keyword evidence="3" id="KW-0732">Signal</keyword>
<evidence type="ECO:0000256" key="5">
    <source>
        <dbReference type="ARBA" id="ARBA00023237"/>
    </source>
</evidence>